<protein>
    <recommendedName>
        <fullName evidence="6">Fatty acid hydroxylase domain-containing protein</fullName>
    </recommendedName>
</protein>
<dbReference type="GO" id="GO:0008610">
    <property type="term" value="P:lipid biosynthetic process"/>
    <property type="evidence" value="ECO:0007669"/>
    <property type="project" value="InterPro"/>
</dbReference>
<proteinExistence type="predicted"/>
<organism evidence="7">
    <name type="scientific">Palpitomonas bilix</name>
    <dbReference type="NCBI Taxonomy" id="652834"/>
    <lineage>
        <taxon>Eukaryota</taxon>
        <taxon>Eukaryota incertae sedis</taxon>
    </lineage>
</organism>
<name>A0A7S3DD56_9EUKA</name>
<comment type="subcellular location">
    <subcellularLocation>
        <location evidence="1">Membrane</location>
    </subcellularLocation>
</comment>
<gene>
    <name evidence="7" type="ORF">PBIL07802_LOCUS16363</name>
</gene>
<dbReference type="GO" id="GO:0016020">
    <property type="term" value="C:membrane"/>
    <property type="evidence" value="ECO:0007669"/>
    <property type="project" value="UniProtKB-SubCell"/>
</dbReference>
<dbReference type="GO" id="GO:0016491">
    <property type="term" value="F:oxidoreductase activity"/>
    <property type="evidence" value="ECO:0007669"/>
    <property type="project" value="InterPro"/>
</dbReference>
<keyword evidence="3 5" id="KW-1133">Transmembrane helix</keyword>
<accession>A0A7S3DD56</accession>
<feature type="transmembrane region" description="Helical" evidence="5">
    <location>
        <begin position="39"/>
        <end position="65"/>
    </location>
</feature>
<feature type="transmembrane region" description="Helical" evidence="5">
    <location>
        <begin position="86"/>
        <end position="107"/>
    </location>
</feature>
<dbReference type="EMBL" id="HBIB01025152">
    <property type="protein sequence ID" value="CAE0254121.1"/>
    <property type="molecule type" value="Transcribed_RNA"/>
</dbReference>
<feature type="domain" description="Fatty acid hydroxylase" evidence="6">
    <location>
        <begin position="127"/>
        <end position="251"/>
    </location>
</feature>
<dbReference type="InterPro" id="IPR050307">
    <property type="entry name" value="Sterol_Desaturase_Related"/>
</dbReference>
<feature type="transmembrane region" description="Helical" evidence="5">
    <location>
        <begin position="119"/>
        <end position="140"/>
    </location>
</feature>
<sequence>MDDALYYADEYFFDSAYKYIGQYWPVMDMERENLYRINISMYLITSVGALFFYFFFASLNYIFIWDKAYADHPKFLPNQIRREIKLASSSLLIMACATSPLFVGEVLGYSKLHNEFHGWGWILLSAVTFLLFTDMCVYWVHRFLHHPSLYYFHKPHHLWKVSSPFASHAFHPVDGFAQGFPYHLYVYLFPMNKYLYVFMFIFVNAWTISIHDGTYWMPGSIINTAAHHTDHHLFFNYNYGQYFTLWDRIGGSFRKPSVEQHNYVLQEAKEASAHTRKLD</sequence>
<evidence type="ECO:0000256" key="5">
    <source>
        <dbReference type="SAM" id="Phobius"/>
    </source>
</evidence>
<evidence type="ECO:0000256" key="2">
    <source>
        <dbReference type="ARBA" id="ARBA00022692"/>
    </source>
</evidence>
<keyword evidence="4 5" id="KW-0472">Membrane</keyword>
<keyword evidence="2 5" id="KW-0812">Transmembrane</keyword>
<dbReference type="PANTHER" id="PTHR11863">
    <property type="entry name" value="STEROL DESATURASE"/>
    <property type="match status" value="1"/>
</dbReference>
<feature type="transmembrane region" description="Helical" evidence="5">
    <location>
        <begin position="194"/>
        <end position="211"/>
    </location>
</feature>
<reference evidence="7" key="1">
    <citation type="submission" date="2021-01" db="EMBL/GenBank/DDBJ databases">
        <authorList>
            <person name="Corre E."/>
            <person name="Pelletier E."/>
            <person name="Niang G."/>
            <person name="Scheremetjew M."/>
            <person name="Finn R."/>
            <person name="Kale V."/>
            <person name="Holt S."/>
            <person name="Cochrane G."/>
            <person name="Meng A."/>
            <person name="Brown T."/>
            <person name="Cohen L."/>
        </authorList>
    </citation>
    <scope>NUCLEOTIDE SEQUENCE</scope>
    <source>
        <strain evidence="7">NIES-2562</strain>
    </source>
</reference>
<dbReference type="AlphaFoldDB" id="A0A7S3DD56"/>
<evidence type="ECO:0000256" key="1">
    <source>
        <dbReference type="ARBA" id="ARBA00004370"/>
    </source>
</evidence>
<evidence type="ECO:0000256" key="4">
    <source>
        <dbReference type="ARBA" id="ARBA00023136"/>
    </source>
</evidence>
<evidence type="ECO:0000259" key="6">
    <source>
        <dbReference type="Pfam" id="PF04116"/>
    </source>
</evidence>
<dbReference type="InterPro" id="IPR006694">
    <property type="entry name" value="Fatty_acid_hydroxylase"/>
</dbReference>
<evidence type="ECO:0000313" key="7">
    <source>
        <dbReference type="EMBL" id="CAE0254121.1"/>
    </source>
</evidence>
<dbReference type="GO" id="GO:0005506">
    <property type="term" value="F:iron ion binding"/>
    <property type="evidence" value="ECO:0007669"/>
    <property type="project" value="InterPro"/>
</dbReference>
<dbReference type="Pfam" id="PF04116">
    <property type="entry name" value="FA_hydroxylase"/>
    <property type="match status" value="1"/>
</dbReference>
<evidence type="ECO:0000256" key="3">
    <source>
        <dbReference type="ARBA" id="ARBA00022989"/>
    </source>
</evidence>